<accession>A0ABR2KP82</accession>
<dbReference type="InterPro" id="IPR000719">
    <property type="entry name" value="Prot_kinase_dom"/>
</dbReference>
<evidence type="ECO:0000256" key="4">
    <source>
        <dbReference type="PROSITE-ProRule" id="PRU10141"/>
    </source>
</evidence>
<dbReference type="SMART" id="SM00220">
    <property type="entry name" value="S_TKc"/>
    <property type="match status" value="1"/>
</dbReference>
<dbReference type="SUPFAM" id="SSF81901">
    <property type="entry name" value="HCP-like"/>
    <property type="match status" value="1"/>
</dbReference>
<evidence type="ECO:0000256" key="2">
    <source>
        <dbReference type="ARBA" id="ARBA00022741"/>
    </source>
</evidence>
<dbReference type="CDD" id="cd13999">
    <property type="entry name" value="STKc_MAP3K-like"/>
    <property type="match status" value="1"/>
</dbReference>
<feature type="domain" description="Protein kinase" evidence="6">
    <location>
        <begin position="13"/>
        <end position="284"/>
    </location>
</feature>
<dbReference type="PRINTS" id="PR00109">
    <property type="entry name" value="TYRKINASE"/>
</dbReference>
<evidence type="ECO:0000259" key="6">
    <source>
        <dbReference type="PROSITE" id="PS50011"/>
    </source>
</evidence>
<keyword evidence="1" id="KW-0723">Serine/threonine-protein kinase</keyword>
<organism evidence="7 8">
    <name type="scientific">Tritrichomonas musculus</name>
    <dbReference type="NCBI Taxonomy" id="1915356"/>
    <lineage>
        <taxon>Eukaryota</taxon>
        <taxon>Metamonada</taxon>
        <taxon>Parabasalia</taxon>
        <taxon>Tritrichomonadida</taxon>
        <taxon>Tritrichomonadidae</taxon>
        <taxon>Tritrichomonas</taxon>
    </lineage>
</organism>
<keyword evidence="2 4" id="KW-0547">Nucleotide-binding</keyword>
<dbReference type="InterPro" id="IPR011009">
    <property type="entry name" value="Kinase-like_dom_sf"/>
</dbReference>
<dbReference type="SMART" id="SM00671">
    <property type="entry name" value="SEL1"/>
    <property type="match status" value="4"/>
</dbReference>
<dbReference type="Gene3D" id="1.25.40.10">
    <property type="entry name" value="Tetratricopeptide repeat domain"/>
    <property type="match status" value="1"/>
</dbReference>
<dbReference type="Gene3D" id="1.10.510.10">
    <property type="entry name" value="Transferase(Phosphotransferase) domain 1"/>
    <property type="match status" value="1"/>
</dbReference>
<keyword evidence="8" id="KW-1185">Reference proteome</keyword>
<gene>
    <name evidence="7" type="ORF">M9Y10_030061</name>
</gene>
<keyword evidence="3 4" id="KW-0067">ATP-binding</keyword>
<name>A0ABR2KP82_9EUKA</name>
<proteinExistence type="predicted"/>
<feature type="compositionally biased region" description="Polar residues" evidence="5">
    <location>
        <begin position="551"/>
        <end position="562"/>
    </location>
</feature>
<keyword evidence="1" id="KW-0418">Kinase</keyword>
<dbReference type="Pfam" id="PF08238">
    <property type="entry name" value="Sel1"/>
    <property type="match status" value="4"/>
</dbReference>
<dbReference type="EMBL" id="JAPFFF010000004">
    <property type="protein sequence ID" value="KAK8892813.1"/>
    <property type="molecule type" value="Genomic_DNA"/>
</dbReference>
<evidence type="ECO:0000256" key="5">
    <source>
        <dbReference type="SAM" id="MobiDB-lite"/>
    </source>
</evidence>
<evidence type="ECO:0000256" key="1">
    <source>
        <dbReference type="ARBA" id="ARBA00022527"/>
    </source>
</evidence>
<dbReference type="PROSITE" id="PS00107">
    <property type="entry name" value="PROTEIN_KINASE_ATP"/>
    <property type="match status" value="1"/>
</dbReference>
<dbReference type="Pfam" id="PF00069">
    <property type="entry name" value="Pkinase"/>
    <property type="match status" value="1"/>
</dbReference>
<sequence length="562" mass="63983">MMSISYNFDLNQVVRLELIGNGSFGEVYKVKDKKSNEIYAAKISFKVMASKDIIRDLSREVNILIKINHPSIIRFVGFSPINFHDEQKPVIVTEFLSNGTLYDIIELEKKGLSNKLWTDTRKLINIYGIAAAMSYLHAHNIIHRDLKPANILMDDFLFPKIADFGLSKIKYQNPSDDATQSTIAVKGTPIYMPPEVWSCAEYTTSCDVYSYGIIVYEIITNNDPFKGFNSDQIKAKIQSGFRPKIDLIPSESYQRLIEDCWQQDPNSRPTFDNILETLQNDPGFITDLVDEKDYYDYIEFIQKYPTTFTDKRIQIDQYITRKSATFKKVSINSSFKTESVNSSFKIKETKKQGLFGLFKKNKSKKPLYQAQDFDQLDQSCQQLIENAEDDADCQFKVGQYLMEGKNGFAQNTQLSVSYLKQSSKNGSLNAAVYYSRVLIKGEVIPQDLVQAKKLLKKHSNSENGDVLLLLGKIRKKEGNLSKAKKYFEKASKVGNAESMYEIGKMLYKGVGCTKNVKEATKLFNMAKKSGFDKSDKFLTPKLEESVPPPADTQSSTNKNMTR</sequence>
<dbReference type="PANTHER" id="PTHR44329">
    <property type="entry name" value="SERINE/THREONINE-PROTEIN KINASE TNNI3K-RELATED"/>
    <property type="match status" value="1"/>
</dbReference>
<dbReference type="SUPFAM" id="SSF56112">
    <property type="entry name" value="Protein kinase-like (PK-like)"/>
    <property type="match status" value="1"/>
</dbReference>
<dbReference type="InterPro" id="IPR017441">
    <property type="entry name" value="Protein_kinase_ATP_BS"/>
</dbReference>
<dbReference type="PROSITE" id="PS00108">
    <property type="entry name" value="PROTEIN_KINASE_ST"/>
    <property type="match status" value="1"/>
</dbReference>
<comment type="caution">
    <text evidence="7">The sequence shown here is derived from an EMBL/GenBank/DDBJ whole genome shotgun (WGS) entry which is preliminary data.</text>
</comment>
<protein>
    <recommendedName>
        <fullName evidence="6">Protein kinase domain-containing protein</fullName>
    </recommendedName>
</protein>
<evidence type="ECO:0000313" key="7">
    <source>
        <dbReference type="EMBL" id="KAK8892813.1"/>
    </source>
</evidence>
<dbReference type="InterPro" id="IPR051681">
    <property type="entry name" value="Ser/Thr_Kinases-Pseudokinases"/>
</dbReference>
<dbReference type="InterPro" id="IPR001245">
    <property type="entry name" value="Ser-Thr/Tyr_kinase_cat_dom"/>
</dbReference>
<evidence type="ECO:0000313" key="8">
    <source>
        <dbReference type="Proteomes" id="UP001470230"/>
    </source>
</evidence>
<dbReference type="PROSITE" id="PS50011">
    <property type="entry name" value="PROTEIN_KINASE_DOM"/>
    <property type="match status" value="1"/>
</dbReference>
<dbReference type="InterPro" id="IPR011990">
    <property type="entry name" value="TPR-like_helical_dom_sf"/>
</dbReference>
<keyword evidence="1" id="KW-0808">Transferase</keyword>
<reference evidence="7 8" key="1">
    <citation type="submission" date="2024-04" db="EMBL/GenBank/DDBJ databases">
        <title>Tritrichomonas musculus Genome.</title>
        <authorList>
            <person name="Alves-Ferreira E."/>
            <person name="Grigg M."/>
            <person name="Lorenzi H."/>
            <person name="Galac M."/>
        </authorList>
    </citation>
    <scope>NUCLEOTIDE SEQUENCE [LARGE SCALE GENOMIC DNA]</scope>
    <source>
        <strain evidence="7 8">EAF2021</strain>
    </source>
</reference>
<evidence type="ECO:0000256" key="3">
    <source>
        <dbReference type="ARBA" id="ARBA00022840"/>
    </source>
</evidence>
<dbReference type="InterPro" id="IPR006597">
    <property type="entry name" value="Sel1-like"/>
</dbReference>
<feature type="binding site" evidence="4">
    <location>
        <position position="42"/>
    </location>
    <ligand>
        <name>ATP</name>
        <dbReference type="ChEBI" id="CHEBI:30616"/>
    </ligand>
</feature>
<dbReference type="Proteomes" id="UP001470230">
    <property type="component" value="Unassembled WGS sequence"/>
</dbReference>
<feature type="region of interest" description="Disordered" evidence="5">
    <location>
        <begin position="538"/>
        <end position="562"/>
    </location>
</feature>
<dbReference type="InterPro" id="IPR008271">
    <property type="entry name" value="Ser/Thr_kinase_AS"/>
</dbReference>